<keyword evidence="3" id="KW-1185">Reference proteome</keyword>
<name>A0A399REG8_9PROT</name>
<evidence type="ECO:0000256" key="1">
    <source>
        <dbReference type="SAM" id="Phobius"/>
    </source>
</evidence>
<evidence type="ECO:0000313" key="3">
    <source>
        <dbReference type="Proteomes" id="UP000265845"/>
    </source>
</evidence>
<dbReference type="AlphaFoldDB" id="A0A399REG8"/>
<feature type="transmembrane region" description="Helical" evidence="1">
    <location>
        <begin position="6"/>
        <end position="29"/>
    </location>
</feature>
<keyword evidence="1" id="KW-0472">Membrane</keyword>
<evidence type="ECO:0000313" key="2">
    <source>
        <dbReference type="EMBL" id="RIJ29808.1"/>
    </source>
</evidence>
<protein>
    <submittedName>
        <fullName evidence="2">Uncharacterized protein</fullName>
    </submittedName>
</protein>
<reference evidence="2 3" key="1">
    <citation type="submission" date="2018-08" db="EMBL/GenBank/DDBJ databases">
        <title>Henriciella mobilis sp. nov., isolated from seawater.</title>
        <authorList>
            <person name="Cheng H."/>
            <person name="Wu Y.-H."/>
            <person name="Xu X.-W."/>
            <person name="Guo L.-L."/>
        </authorList>
    </citation>
    <scope>NUCLEOTIDE SEQUENCE [LARGE SCALE GENOMIC DNA]</scope>
    <source>
        <strain evidence="2 3">CCUG67844</strain>
    </source>
</reference>
<proteinExistence type="predicted"/>
<dbReference type="RefSeq" id="WP_119453788.1">
    <property type="nucleotide sequence ID" value="NZ_QWGA01000004.1"/>
</dbReference>
<keyword evidence="1" id="KW-0812">Transmembrane</keyword>
<keyword evidence="1" id="KW-1133">Transmembrane helix</keyword>
<dbReference type="Proteomes" id="UP000265845">
    <property type="component" value="Unassembled WGS sequence"/>
</dbReference>
<comment type="caution">
    <text evidence="2">The sequence shown here is derived from an EMBL/GenBank/DDBJ whole genome shotgun (WGS) entry which is preliminary data.</text>
</comment>
<sequence length="225" mass="25296">MRHEDGYATASVLGLIAVLSLLSFSLMNLSLTELDRSRQAEALVKTRLALQGTLYQHVQADLERPDSFRLGTTSSTWDGISLEVRRSDDQKRFNLLRDTLSENKSGSARSLSPEVEALVNEAQRSDRDPSNWQLAYLKKPARLSDESWACIIDEVSFYRSTFNPIATERPQSLDGALVRYDVFTAEDQSPTLYLRAVILFTGAPERPIEIMDWSFPEHGPPTSCP</sequence>
<dbReference type="EMBL" id="QWGA01000004">
    <property type="protein sequence ID" value="RIJ29808.1"/>
    <property type="molecule type" value="Genomic_DNA"/>
</dbReference>
<gene>
    <name evidence="2" type="ORF">D1222_08195</name>
</gene>
<organism evidence="2 3">
    <name type="scientific">Henriciella algicola</name>
    <dbReference type="NCBI Taxonomy" id="1608422"/>
    <lineage>
        <taxon>Bacteria</taxon>
        <taxon>Pseudomonadati</taxon>
        <taxon>Pseudomonadota</taxon>
        <taxon>Alphaproteobacteria</taxon>
        <taxon>Hyphomonadales</taxon>
        <taxon>Hyphomonadaceae</taxon>
        <taxon>Henriciella</taxon>
    </lineage>
</organism>
<dbReference type="OrthoDB" id="9895844at2"/>
<accession>A0A399REG8</accession>